<organism evidence="3 4">
    <name type="scientific">Pneumocystis murina (strain B123)</name>
    <name type="common">Mouse pneumocystis pneumonia agent</name>
    <name type="synonym">Pneumocystis carinii f. sp. muris</name>
    <dbReference type="NCBI Taxonomy" id="1069680"/>
    <lineage>
        <taxon>Eukaryota</taxon>
        <taxon>Fungi</taxon>
        <taxon>Dikarya</taxon>
        <taxon>Ascomycota</taxon>
        <taxon>Taphrinomycotina</taxon>
        <taxon>Pneumocystomycetes</taxon>
        <taxon>Pneumocystaceae</taxon>
        <taxon>Pneumocystis</taxon>
    </lineage>
</organism>
<protein>
    <recommendedName>
        <fullName evidence="5">Proteasome maturation factor UMP1</fullName>
    </recommendedName>
</protein>
<proteinExistence type="inferred from homology"/>
<name>M7PET7_PNEMU</name>
<dbReference type="InterPro" id="IPR008012">
    <property type="entry name" value="Ump1"/>
</dbReference>
<comment type="caution">
    <text evidence="3">The sequence shown here is derived from an EMBL/GenBank/DDBJ whole genome shotgun (WGS) entry which is preliminary data.</text>
</comment>
<accession>M7PET7</accession>
<dbReference type="STRING" id="1069680.M7PET7"/>
<dbReference type="PANTHER" id="PTHR12828">
    <property type="entry name" value="PROTEASOME MATURATION PROTEIN UMP1"/>
    <property type="match status" value="1"/>
</dbReference>
<dbReference type="eggNOG" id="KOG3061">
    <property type="taxonomic scope" value="Eukaryota"/>
</dbReference>
<dbReference type="AlphaFoldDB" id="M7PET7"/>
<keyword evidence="1" id="KW-0143">Chaperone</keyword>
<dbReference type="Pfam" id="PF05348">
    <property type="entry name" value="UMP1"/>
    <property type="match status" value="1"/>
</dbReference>
<dbReference type="RefSeq" id="XP_007874785.1">
    <property type="nucleotide sequence ID" value="XM_007876594.1"/>
</dbReference>
<dbReference type="GO" id="GO:0005737">
    <property type="term" value="C:cytoplasm"/>
    <property type="evidence" value="ECO:0007669"/>
    <property type="project" value="TreeGrafter"/>
</dbReference>
<gene>
    <name evidence="3" type="ORF">PNEG_02754</name>
</gene>
<dbReference type="EMBL" id="AFWA02000007">
    <property type="protein sequence ID" value="EMR08979.1"/>
    <property type="molecule type" value="Genomic_DNA"/>
</dbReference>
<dbReference type="OMA" id="HESKMEL"/>
<dbReference type="GO" id="GO:0005634">
    <property type="term" value="C:nucleus"/>
    <property type="evidence" value="ECO:0007669"/>
    <property type="project" value="TreeGrafter"/>
</dbReference>
<dbReference type="GeneID" id="19896445"/>
<dbReference type="PANTHER" id="PTHR12828:SF3">
    <property type="entry name" value="PROTEASOME MATURATION PROTEIN"/>
    <property type="match status" value="1"/>
</dbReference>
<evidence type="ECO:0000256" key="2">
    <source>
        <dbReference type="ARBA" id="ARBA00043974"/>
    </source>
</evidence>
<dbReference type="OrthoDB" id="15001at2759"/>
<sequence>MIPCFSRLPESLIFPIQTTSSQSVKTIHDTFRFGLKSSELDINSYHDLEVFLKRWKYEEHESKMELLNRIFGISEPIRRKMELKIIDSEFRPIIFGRSSNIHHDILTGNDSSVDIDEIFLGDEDCFVDFHSELEKRIFIQ</sequence>
<evidence type="ECO:0000313" key="4">
    <source>
        <dbReference type="Proteomes" id="UP000011958"/>
    </source>
</evidence>
<dbReference type="GO" id="GO:0043248">
    <property type="term" value="P:proteasome assembly"/>
    <property type="evidence" value="ECO:0007669"/>
    <property type="project" value="InterPro"/>
</dbReference>
<dbReference type="Proteomes" id="UP000011958">
    <property type="component" value="Unassembled WGS sequence"/>
</dbReference>
<dbReference type="VEuPathDB" id="FungiDB:PNEG_02754"/>
<evidence type="ECO:0008006" key="5">
    <source>
        <dbReference type="Google" id="ProtNLM"/>
    </source>
</evidence>
<comment type="similarity">
    <text evidence="2">Belongs to the POMP/UMP1 family.</text>
</comment>
<evidence type="ECO:0000313" key="3">
    <source>
        <dbReference type="EMBL" id="EMR08979.1"/>
    </source>
</evidence>
<reference evidence="4" key="1">
    <citation type="journal article" date="2016" name="Nat. Commun.">
        <title>Genome analysis of three Pneumocystis species reveals adaptation mechanisms to life exclusively in mammalian hosts.</title>
        <authorList>
            <person name="Ma L."/>
            <person name="Chen Z."/>
            <person name="Huang D.W."/>
            <person name="Kutty G."/>
            <person name="Ishihara M."/>
            <person name="Wang H."/>
            <person name="Abouelleil A."/>
            <person name="Bishop L."/>
            <person name="Davey E."/>
            <person name="Deng R."/>
            <person name="Deng X."/>
            <person name="Fan L."/>
            <person name="Fantoni G."/>
            <person name="Fitzgerald M."/>
            <person name="Gogineni E."/>
            <person name="Goldberg J.M."/>
            <person name="Handley G."/>
            <person name="Hu X."/>
            <person name="Huber C."/>
            <person name="Jiao X."/>
            <person name="Jones K."/>
            <person name="Levin J.Z."/>
            <person name="Liu Y."/>
            <person name="Macdonald P."/>
            <person name="Melnikov A."/>
            <person name="Raley C."/>
            <person name="Sassi M."/>
            <person name="Sherman B.T."/>
            <person name="Song X."/>
            <person name="Sykes S."/>
            <person name="Tran B."/>
            <person name="Walsh L."/>
            <person name="Xia Y."/>
            <person name="Yang J."/>
            <person name="Young S."/>
            <person name="Zeng Q."/>
            <person name="Zheng X."/>
            <person name="Stephens R."/>
            <person name="Nusbaum C."/>
            <person name="Birren B.W."/>
            <person name="Azadi P."/>
            <person name="Lempicki R.A."/>
            <person name="Cuomo C.A."/>
            <person name="Kovacs J.A."/>
        </authorList>
    </citation>
    <scope>NUCLEOTIDE SEQUENCE [LARGE SCALE GENOMIC DNA]</scope>
    <source>
        <strain evidence="4">B123</strain>
    </source>
</reference>
<evidence type="ECO:0000256" key="1">
    <source>
        <dbReference type="ARBA" id="ARBA00023186"/>
    </source>
</evidence>
<dbReference type="HOGENOM" id="CLU_100687_0_0_1"/>
<keyword evidence="4" id="KW-1185">Reference proteome</keyword>